<dbReference type="EMBL" id="MZMZ02000094">
    <property type="protein sequence ID" value="RQM31342.1"/>
    <property type="molecule type" value="Genomic_DNA"/>
</dbReference>
<dbReference type="AlphaFoldDB" id="A0A425DPZ6"/>
<feature type="domain" description="DUF7769" evidence="1">
    <location>
        <begin position="10"/>
        <end position="62"/>
    </location>
</feature>
<protein>
    <recommendedName>
        <fullName evidence="1">DUF7769 domain-containing protein</fullName>
    </recommendedName>
</protein>
<sequence>MPRVPTGRELTDDQRLAVYHRLLQLKTNGRVSQGQMKLLMHEFKVTQQTISRIWARGRDSAASTGCAKLSSRKKGRCGAPPKYATTDVRTIITSTPTADRSTFRSSTGVPKTSLWRLLQAKKLSRRTNLPWRVLDKTFMTLQKVKEESMKVQGDNVYKLPYLRKDVQEKAGVRELRPSCEPEVVAALEALESRLADEDLVDEMAELFNTSSDFAQVEKIVVSMTSGLWPYTLLKTDFMSQATSRDLAEFYSTKDYVPQGNRIDALNISKMYLDQVEHSEFYVVDPTLSVTDRDARLAEIKAHTTAI</sequence>
<name>A0A425DPZ6_APHAT</name>
<dbReference type="VEuPathDB" id="FungiDB:H257_12740"/>
<evidence type="ECO:0000259" key="1">
    <source>
        <dbReference type="Pfam" id="PF24964"/>
    </source>
</evidence>
<reference evidence="2" key="1">
    <citation type="submission" date="2018-07" db="EMBL/GenBank/DDBJ databases">
        <title>Annotation of Aphanomyces astaci genome assembly.</title>
        <authorList>
            <person name="Studholme D.J."/>
        </authorList>
    </citation>
    <scope>NUCLEOTIDE SEQUENCE [LARGE SCALE GENOMIC DNA]</scope>
    <source>
        <strain evidence="2">Pc</strain>
    </source>
</reference>
<dbReference type="InterPro" id="IPR056671">
    <property type="entry name" value="DUF7769"/>
</dbReference>
<evidence type="ECO:0000313" key="2">
    <source>
        <dbReference type="EMBL" id="RQM31342.1"/>
    </source>
</evidence>
<evidence type="ECO:0000313" key="3">
    <source>
        <dbReference type="Proteomes" id="UP000284702"/>
    </source>
</evidence>
<accession>A0A425DPZ6</accession>
<dbReference type="Pfam" id="PF24964">
    <property type="entry name" value="DUF7769"/>
    <property type="match status" value="1"/>
</dbReference>
<organism evidence="2 3">
    <name type="scientific">Aphanomyces astaci</name>
    <name type="common">Crayfish plague agent</name>
    <dbReference type="NCBI Taxonomy" id="112090"/>
    <lineage>
        <taxon>Eukaryota</taxon>
        <taxon>Sar</taxon>
        <taxon>Stramenopiles</taxon>
        <taxon>Oomycota</taxon>
        <taxon>Saprolegniomycetes</taxon>
        <taxon>Saprolegniales</taxon>
        <taxon>Verrucalvaceae</taxon>
        <taxon>Aphanomyces</taxon>
    </lineage>
</organism>
<proteinExistence type="predicted"/>
<comment type="caution">
    <text evidence="2">The sequence shown here is derived from an EMBL/GenBank/DDBJ whole genome shotgun (WGS) entry which is preliminary data.</text>
</comment>
<dbReference type="Proteomes" id="UP000284702">
    <property type="component" value="Unassembled WGS sequence"/>
</dbReference>
<keyword evidence="3" id="KW-1185">Reference proteome</keyword>
<dbReference type="VEuPathDB" id="FungiDB:H257_18483"/>
<dbReference type="PANTHER" id="PTHR33889:SF7">
    <property type="entry name" value="OS04G0681850 PROTEIN"/>
    <property type="match status" value="1"/>
</dbReference>
<gene>
    <name evidence="2" type="ORF">B5M09_013413</name>
</gene>
<dbReference type="PANTHER" id="PTHR33889">
    <property type="entry name" value="OS04G0681850 PROTEIN"/>
    <property type="match status" value="1"/>
</dbReference>